<dbReference type="Pfam" id="PF23493">
    <property type="entry name" value="CysS_C"/>
    <property type="match status" value="1"/>
</dbReference>
<evidence type="ECO:0000259" key="4">
    <source>
        <dbReference type="Pfam" id="PF23493"/>
    </source>
</evidence>
<comment type="caution">
    <text evidence="5">The sequence shown here is derived from an EMBL/GenBank/DDBJ whole genome shotgun (WGS) entry which is preliminary data.</text>
</comment>
<dbReference type="GO" id="GO:0005524">
    <property type="term" value="F:ATP binding"/>
    <property type="evidence" value="ECO:0007669"/>
    <property type="project" value="UniProtKB-KW"/>
</dbReference>
<keyword evidence="3" id="KW-0067">ATP-binding</keyword>
<evidence type="ECO:0000256" key="2">
    <source>
        <dbReference type="ARBA" id="ARBA00022741"/>
    </source>
</evidence>
<proteinExistence type="predicted"/>
<keyword evidence="2" id="KW-0547">Nucleotide-binding</keyword>
<feature type="domain" description="Cysteinyl-tRNA ligase anticodon binding" evidence="4">
    <location>
        <begin position="25"/>
        <end position="56"/>
    </location>
</feature>
<evidence type="ECO:0000313" key="5">
    <source>
        <dbReference type="EMBL" id="MWN21780.1"/>
    </source>
</evidence>
<dbReference type="InterPro" id="IPR009080">
    <property type="entry name" value="tRNAsynth_Ia_anticodon-bd"/>
</dbReference>
<dbReference type="Gene3D" id="1.20.120.1910">
    <property type="entry name" value="Cysteine-tRNA ligase, C-terminal anti-codon recognition domain"/>
    <property type="match status" value="1"/>
</dbReference>
<dbReference type="GO" id="GO:0006418">
    <property type="term" value="P:tRNA aminoacylation for protein translation"/>
    <property type="evidence" value="ECO:0007669"/>
    <property type="project" value="InterPro"/>
</dbReference>
<dbReference type="SUPFAM" id="SSF47323">
    <property type="entry name" value="Anticodon-binding domain of a subclass of class I aminoacyl-tRNA synthetases"/>
    <property type="match status" value="1"/>
</dbReference>
<evidence type="ECO:0000256" key="3">
    <source>
        <dbReference type="ARBA" id="ARBA00022840"/>
    </source>
</evidence>
<dbReference type="InterPro" id="IPR056411">
    <property type="entry name" value="CysS_C"/>
</dbReference>
<dbReference type="Proteomes" id="UP000478636">
    <property type="component" value="Unassembled WGS sequence"/>
</dbReference>
<gene>
    <name evidence="5" type="ORF">GQS40_12545</name>
</gene>
<accession>A0A6L7ABC9</accession>
<evidence type="ECO:0000313" key="6">
    <source>
        <dbReference type="Proteomes" id="UP000478636"/>
    </source>
</evidence>
<dbReference type="AlphaFoldDB" id="A0A6L7ABC9"/>
<protein>
    <recommendedName>
        <fullName evidence="4">Cysteinyl-tRNA ligase anticodon binding domain-containing protein</fullName>
    </recommendedName>
</protein>
<sequence>MTQGDKGGILVYVLTAADKQAVTVRTSQDYQTSDELRDQLKTLGIIIEDTPQGQRWHRAK</sequence>
<organism evidence="5 6">
    <name type="scientific">Leuconostoc lactis</name>
    <dbReference type="NCBI Taxonomy" id="1246"/>
    <lineage>
        <taxon>Bacteria</taxon>
        <taxon>Bacillati</taxon>
        <taxon>Bacillota</taxon>
        <taxon>Bacilli</taxon>
        <taxon>Lactobacillales</taxon>
        <taxon>Lactobacillaceae</taxon>
        <taxon>Leuconostoc</taxon>
    </lineage>
</organism>
<evidence type="ECO:0000256" key="1">
    <source>
        <dbReference type="ARBA" id="ARBA00022598"/>
    </source>
</evidence>
<dbReference type="EMBL" id="WSZI01000019">
    <property type="protein sequence ID" value="MWN21780.1"/>
    <property type="molecule type" value="Genomic_DNA"/>
</dbReference>
<dbReference type="GO" id="GO:0004812">
    <property type="term" value="F:aminoacyl-tRNA ligase activity"/>
    <property type="evidence" value="ECO:0007669"/>
    <property type="project" value="InterPro"/>
</dbReference>
<name>A0A6L7ABC9_LEULA</name>
<keyword evidence="1" id="KW-0436">Ligase</keyword>
<reference evidence="5 6" key="1">
    <citation type="submission" date="2019-12" db="EMBL/GenBank/DDBJ databases">
        <title>Complete genome sequence of Leuconostoc lactis strain AVN1 provides insights into metabolic potential.</title>
        <authorList>
            <person name="Besrour N."/>
            <person name="Najjari A."/>
            <person name="Fhoula I."/>
            <person name="Jaballah S."/>
            <person name="Klibi N."/>
            <person name="Ouzari H.I."/>
        </authorList>
    </citation>
    <scope>NUCLEOTIDE SEQUENCE [LARGE SCALE GENOMIC DNA]</scope>
    <source>
        <strain evidence="5 6">AVN1</strain>
    </source>
</reference>